<dbReference type="SUPFAM" id="SSF53474">
    <property type="entry name" value="alpha/beta-Hydrolases"/>
    <property type="match status" value="1"/>
</dbReference>
<dbReference type="PANTHER" id="PTHR43037">
    <property type="entry name" value="UNNAMED PRODUCT-RELATED"/>
    <property type="match status" value="1"/>
</dbReference>
<evidence type="ECO:0000256" key="3">
    <source>
        <dbReference type="SAM" id="MobiDB-lite"/>
    </source>
</evidence>
<sequence length="246" mass="26433">MLNTPAPASAPPPSPYADGRLHARPDLLRQIPHQRQPALDCGTHQLSFNDGRKAVLHVPPHLDSGSGAGGQPLHLLVWLHGAGGLHGGGDNIALAHAVRHGALLLIPEALSTSWDMLRGGFGADLAFLDRALLWTMQRYQVDEHAMALAGFSDGASYALSVGLMNGHLFSDILAFSPGYMAPLRREGRPRVAVVHGKDDPVLPVHRGHDIAQRLTQEGYEVSYTEFDGAHIVSPPEARAALHRLES</sequence>
<evidence type="ECO:0000313" key="6">
    <source>
        <dbReference type="Proteomes" id="UP000642144"/>
    </source>
</evidence>
<keyword evidence="2" id="KW-0378">Hydrolase</keyword>
<keyword evidence="6" id="KW-1185">Reference proteome</keyword>
<dbReference type="InterPro" id="IPR029058">
    <property type="entry name" value="AB_hydrolase_fold"/>
</dbReference>
<reference evidence="5 6" key="1">
    <citation type="submission" date="2019-12" db="EMBL/GenBank/DDBJ databases">
        <title>Novel species isolated from a subtropical stream in China.</title>
        <authorList>
            <person name="Lu H."/>
        </authorList>
    </citation>
    <scope>NUCLEOTIDE SEQUENCE [LARGE SCALE GENOMIC DNA]</scope>
    <source>
        <strain evidence="5 6">CY42W</strain>
    </source>
</reference>
<dbReference type="InterPro" id="IPR050955">
    <property type="entry name" value="Plant_Biomass_Hydrol_Est"/>
</dbReference>
<dbReference type="Proteomes" id="UP000642144">
    <property type="component" value="Unassembled WGS sequence"/>
</dbReference>
<name>A0ABW9WBM8_9BURK</name>
<dbReference type="Gene3D" id="3.40.50.1820">
    <property type="entry name" value="alpha/beta hydrolase"/>
    <property type="match status" value="1"/>
</dbReference>
<accession>A0ABW9WBM8</accession>
<dbReference type="Pfam" id="PF02230">
    <property type="entry name" value="Abhydrolase_2"/>
    <property type="match status" value="1"/>
</dbReference>
<dbReference type="InterPro" id="IPR003140">
    <property type="entry name" value="PLipase/COase/thioEstase"/>
</dbReference>
<protein>
    <submittedName>
        <fullName evidence="5">Thioesterase</fullName>
    </submittedName>
</protein>
<evidence type="ECO:0000313" key="5">
    <source>
        <dbReference type="EMBL" id="MYN30795.1"/>
    </source>
</evidence>
<proteinExistence type="predicted"/>
<gene>
    <name evidence="5" type="ORF">GTP69_30790</name>
</gene>
<comment type="caution">
    <text evidence="5">The sequence shown here is derived from an EMBL/GenBank/DDBJ whole genome shotgun (WGS) entry which is preliminary data.</text>
</comment>
<evidence type="ECO:0000259" key="4">
    <source>
        <dbReference type="Pfam" id="PF02230"/>
    </source>
</evidence>
<dbReference type="PANTHER" id="PTHR43037:SF5">
    <property type="entry name" value="FERULOYL ESTERASE"/>
    <property type="match status" value="1"/>
</dbReference>
<feature type="region of interest" description="Disordered" evidence="3">
    <location>
        <begin position="1"/>
        <end position="21"/>
    </location>
</feature>
<evidence type="ECO:0000256" key="1">
    <source>
        <dbReference type="ARBA" id="ARBA00022729"/>
    </source>
</evidence>
<dbReference type="EMBL" id="WWCT01000073">
    <property type="protein sequence ID" value="MYN30795.1"/>
    <property type="molecule type" value="Genomic_DNA"/>
</dbReference>
<organism evidence="5 6">
    <name type="scientific">Duganella levis</name>
    <dbReference type="NCBI Taxonomy" id="2692169"/>
    <lineage>
        <taxon>Bacteria</taxon>
        <taxon>Pseudomonadati</taxon>
        <taxon>Pseudomonadota</taxon>
        <taxon>Betaproteobacteria</taxon>
        <taxon>Burkholderiales</taxon>
        <taxon>Oxalobacteraceae</taxon>
        <taxon>Telluria group</taxon>
        <taxon>Duganella</taxon>
    </lineage>
</organism>
<feature type="domain" description="Phospholipase/carboxylesterase/thioesterase" evidence="4">
    <location>
        <begin position="136"/>
        <end position="236"/>
    </location>
</feature>
<keyword evidence="1" id="KW-0732">Signal</keyword>
<evidence type="ECO:0000256" key="2">
    <source>
        <dbReference type="ARBA" id="ARBA00022801"/>
    </source>
</evidence>